<dbReference type="CDD" id="cd17643">
    <property type="entry name" value="A_NRPS_Cytc1-like"/>
    <property type="match status" value="1"/>
</dbReference>
<dbReference type="InterPro" id="IPR020845">
    <property type="entry name" value="AMP-binding_CS"/>
</dbReference>
<feature type="domain" description="Carrier" evidence="5">
    <location>
        <begin position="2079"/>
        <end position="2153"/>
    </location>
</feature>
<dbReference type="PROSITE" id="PS00012">
    <property type="entry name" value="PHOSPHOPANTETHEINE"/>
    <property type="match status" value="5"/>
</dbReference>
<dbReference type="CDD" id="cd19543">
    <property type="entry name" value="DCL_NRPS"/>
    <property type="match status" value="4"/>
</dbReference>
<keyword evidence="7" id="KW-1185">Reference proteome</keyword>
<dbReference type="Pfam" id="PF00550">
    <property type="entry name" value="PP-binding"/>
    <property type="match status" value="6"/>
</dbReference>
<dbReference type="CDD" id="cd19531">
    <property type="entry name" value="LCL_NRPS-like"/>
    <property type="match status" value="2"/>
</dbReference>
<evidence type="ECO:0000313" key="7">
    <source>
        <dbReference type="Proteomes" id="UP001207742"/>
    </source>
</evidence>
<dbReference type="InterPro" id="IPR036736">
    <property type="entry name" value="ACP-like_sf"/>
</dbReference>
<dbReference type="Gene3D" id="3.40.50.980">
    <property type="match status" value="12"/>
</dbReference>
<dbReference type="PANTHER" id="PTHR45527">
    <property type="entry name" value="NONRIBOSOMAL PEPTIDE SYNTHETASE"/>
    <property type="match status" value="1"/>
</dbReference>
<dbReference type="Gene3D" id="3.30.300.30">
    <property type="match status" value="6"/>
</dbReference>
<protein>
    <submittedName>
        <fullName evidence="6">Non-ribosomal peptide synthase/polyketide synthase</fullName>
    </submittedName>
</protein>
<dbReference type="CDD" id="cd05930">
    <property type="entry name" value="A_NRPS"/>
    <property type="match status" value="3"/>
</dbReference>
<dbReference type="SUPFAM" id="SSF56801">
    <property type="entry name" value="Acetyl-CoA synthetase-like"/>
    <property type="match status" value="6"/>
</dbReference>
<dbReference type="NCBIfam" id="TIGR01720">
    <property type="entry name" value="NRPS-para261"/>
    <property type="match status" value="3"/>
</dbReference>
<dbReference type="InterPro" id="IPR000873">
    <property type="entry name" value="AMP-dep_synth/lig_dom"/>
</dbReference>
<dbReference type="InterPro" id="IPR010071">
    <property type="entry name" value="AA_adenyl_dom"/>
</dbReference>
<keyword evidence="3" id="KW-0597">Phosphoprotein</keyword>
<dbReference type="InterPro" id="IPR010060">
    <property type="entry name" value="NRPS_synth"/>
</dbReference>
<reference evidence="6 7" key="1">
    <citation type="submission" date="2022-10" db="EMBL/GenBank/DDBJ databases">
        <title>Chitinophaga nivalis PC15 sp. nov., isolated from Pyeongchang county, South Korea.</title>
        <authorList>
            <person name="Trinh H.N."/>
        </authorList>
    </citation>
    <scope>NUCLEOTIDE SEQUENCE [LARGE SCALE GENOMIC DNA]</scope>
    <source>
        <strain evidence="6 7">PC14</strain>
    </source>
</reference>
<dbReference type="Pfam" id="PF00501">
    <property type="entry name" value="AMP-binding"/>
    <property type="match status" value="6"/>
</dbReference>
<evidence type="ECO:0000256" key="2">
    <source>
        <dbReference type="ARBA" id="ARBA00022450"/>
    </source>
</evidence>
<evidence type="ECO:0000256" key="1">
    <source>
        <dbReference type="ARBA" id="ARBA00001957"/>
    </source>
</evidence>
<dbReference type="CDD" id="cd12116">
    <property type="entry name" value="A_NRPS_Ta1_like"/>
    <property type="match status" value="1"/>
</dbReference>
<organism evidence="6 7">
    <name type="scientific">Chitinophaga nivalis</name>
    <dbReference type="NCBI Taxonomy" id="2991709"/>
    <lineage>
        <taxon>Bacteria</taxon>
        <taxon>Pseudomonadati</taxon>
        <taxon>Bacteroidota</taxon>
        <taxon>Chitinophagia</taxon>
        <taxon>Chitinophagales</taxon>
        <taxon>Chitinophagaceae</taxon>
        <taxon>Chitinophaga</taxon>
    </lineage>
</organism>
<comment type="cofactor">
    <cofactor evidence="1">
        <name>pantetheine 4'-phosphate</name>
        <dbReference type="ChEBI" id="CHEBI:47942"/>
    </cofactor>
</comment>
<dbReference type="InterPro" id="IPR023213">
    <property type="entry name" value="CAT-like_dom_sf"/>
</dbReference>
<dbReference type="SUPFAM" id="SSF47336">
    <property type="entry name" value="ACP-like"/>
    <property type="match status" value="6"/>
</dbReference>
<keyword evidence="4" id="KW-0677">Repeat</keyword>
<feature type="domain" description="Carrier" evidence="5">
    <location>
        <begin position="5117"/>
        <end position="5191"/>
    </location>
</feature>
<evidence type="ECO:0000256" key="3">
    <source>
        <dbReference type="ARBA" id="ARBA00022553"/>
    </source>
</evidence>
<dbReference type="InterPro" id="IPR025110">
    <property type="entry name" value="AMP-bd_C"/>
</dbReference>
<dbReference type="InterPro" id="IPR020806">
    <property type="entry name" value="PKS_PP-bd"/>
</dbReference>
<dbReference type="InterPro" id="IPR045851">
    <property type="entry name" value="AMP-bd_C_sf"/>
</dbReference>
<evidence type="ECO:0000259" key="5">
    <source>
        <dbReference type="PROSITE" id="PS50075"/>
    </source>
</evidence>
<dbReference type="Pfam" id="PF13193">
    <property type="entry name" value="AMP-binding_C"/>
    <property type="match status" value="6"/>
</dbReference>
<feature type="domain" description="Carrier" evidence="5">
    <location>
        <begin position="3591"/>
        <end position="3665"/>
    </location>
</feature>
<feature type="domain" description="Carrier" evidence="5">
    <location>
        <begin position="6635"/>
        <end position="6710"/>
    </location>
</feature>
<accession>A0ABT3IGW2</accession>
<dbReference type="PROSITE" id="PS00455">
    <property type="entry name" value="AMP_BINDING"/>
    <property type="match status" value="6"/>
</dbReference>
<feature type="domain" description="Carrier" evidence="5">
    <location>
        <begin position="1036"/>
        <end position="1111"/>
    </location>
</feature>
<dbReference type="NCBIfam" id="NF004282">
    <property type="entry name" value="PRK05691.1"/>
    <property type="match status" value="9"/>
</dbReference>
<dbReference type="SUPFAM" id="SSF52777">
    <property type="entry name" value="CoA-dependent acyltransferases"/>
    <property type="match status" value="18"/>
</dbReference>
<dbReference type="CDD" id="cd19534">
    <property type="entry name" value="E_NRPS"/>
    <property type="match status" value="3"/>
</dbReference>
<dbReference type="Gene3D" id="2.30.38.10">
    <property type="entry name" value="Luciferase, Domain 3"/>
    <property type="match status" value="6"/>
</dbReference>
<proteinExistence type="predicted"/>
<dbReference type="Gene3D" id="3.30.559.10">
    <property type="entry name" value="Chloramphenicol acetyltransferase-like domain"/>
    <property type="match status" value="9"/>
</dbReference>
<dbReference type="SMART" id="SM00823">
    <property type="entry name" value="PKS_PP"/>
    <property type="match status" value="6"/>
</dbReference>
<dbReference type="InterPro" id="IPR001242">
    <property type="entry name" value="Condensation_dom"/>
</dbReference>
<evidence type="ECO:0000256" key="4">
    <source>
        <dbReference type="ARBA" id="ARBA00022737"/>
    </source>
</evidence>
<keyword evidence="2" id="KW-0596">Phosphopantetheine</keyword>
<evidence type="ECO:0000313" key="6">
    <source>
        <dbReference type="EMBL" id="MCW3483195.1"/>
    </source>
</evidence>
<dbReference type="RefSeq" id="WP_264728270.1">
    <property type="nucleotide sequence ID" value="NZ_JAPDNR010000001.1"/>
</dbReference>
<dbReference type="PANTHER" id="PTHR45527:SF1">
    <property type="entry name" value="FATTY ACID SYNTHASE"/>
    <property type="match status" value="1"/>
</dbReference>
<dbReference type="EMBL" id="JAPDNS010000001">
    <property type="protein sequence ID" value="MCW3483195.1"/>
    <property type="molecule type" value="Genomic_DNA"/>
</dbReference>
<dbReference type="Gene3D" id="3.30.559.30">
    <property type="entry name" value="Nonribosomal peptide synthetase, condensation domain"/>
    <property type="match status" value="9"/>
</dbReference>
<dbReference type="InterPro" id="IPR009081">
    <property type="entry name" value="PP-bd_ACP"/>
</dbReference>
<dbReference type="Proteomes" id="UP001207742">
    <property type="component" value="Unassembled WGS sequence"/>
</dbReference>
<gene>
    <name evidence="6" type="ORF">OL497_04785</name>
</gene>
<name>A0ABT3IGW2_9BACT</name>
<dbReference type="Pfam" id="PF00668">
    <property type="entry name" value="Condensation"/>
    <property type="match status" value="9"/>
</dbReference>
<dbReference type="PROSITE" id="PS50075">
    <property type="entry name" value="CARRIER"/>
    <property type="match status" value="6"/>
</dbReference>
<dbReference type="InterPro" id="IPR006162">
    <property type="entry name" value="Ppantetheine_attach_site"/>
</dbReference>
<feature type="domain" description="Carrier" evidence="5">
    <location>
        <begin position="7689"/>
        <end position="7764"/>
    </location>
</feature>
<sequence length="7775" mass="864682">MSIKEFVTKLQRAHFILAVEDGRLILRGDKTKLGEEQIAAIKKDQEVINYIKANRNELVSYISGLAGATPQKRGDKIAAIYALSGLQEGMLFHGLYDEAGGAYLEQFSCEVKNADAAALRKCWDLLLQQHSILRSSFNYEELGMPVQCVYKTVTLPFEILDYRDMSPDYREQAIREYIKADERKGFNYNEPPLMRVTLLQTAERDYQMIWTYHHILLDGWSIPVLIEELLQHYEALTGGQPVVNAEEDLYEDYIRYIENRDKEQEEKYWQGYMAGLETGSLLPFISTIADRTKGIGSYKAEWLRLDEATSSRIQRYAQSHGVTVNTVMQGVWGLLLHHYTGAPSVTYGVTVSGRPADLPGVDRKVGLYINTLPVHVKVDRQTPVDKWLQQIQQDQIISREYEYTPLSTIQRWTGITGDLFDSILVYENYPVSEVVTSGRWKLELQNPVVKEHTNYPLSIMVGAAAEITLQFSYNTALLEEIYVQRLAGHFREILLQLISLEQPVLADLRLLTAQEEQVLLYEFAGKRTAEYPHQTFPELFAAQVNNTPDAPAVVFGGKQLTYRELDTRANQLAHYLQDKGVQPGMLIPVCIHRSLDMLIGIMGILKAGATFVPIEPVYPADRIRYMLEDTAATFVVSSSDSVTALETITGIKEVVLLDKAAAAIAQYPETALAVPPAPEQAAYVIYTSGSTGMPKGVIIEHRSLLNFLYAMQETLAVSADSSLLAVTTYCFDIAYLEFFLPLTAGGKVIVAAREQAMDAFLLMEQLTQHRPAFMQATPATWQMLIDAGWQNKEGVTVLTGGEAIKEELKDKLVALSDQPVWNLYGPTEATIWATVKELKAAEKITIGQPLNNTDICILDKNGQLCPVGVIGELCISGIQLARGYLNRETLTAEKFIPHPYKSGERLYYSGDLARWLPDGNIECLGRIDDQVKIRGYRIELGEIENVLQESGLVYRCVVVAKPDNTGNKRLVGYAVPKGEFNEETVQGWLSARLPDYMVPGIWIVLEEIPLTANGKINRKALPDPDMSVALTADYVAPRTATEEAVVRIWQQLLDIPRVGIHDEFFKLGGHSLLAMRLVAAIRKELSAEITVKDVFVHRTVAAMAQVITGNANTALLPPLTIQERPEHIPLSFSQERLWVIDQLDGSVHYHIPAVLKLTGQLHHAALQTALQQIVNRHEVLRTVVRPTAGADTAYQQIQTADNWLLDTLETSDAEATIAAFINRPFNLQQDYMLRAGVISVTAEEHILVCIVHHIAADGWSVGIMIQELSELYAAAVAGRASALSPLPVQYADYALWQRGYMSGERLEQQKAYWIQKLSGVAPLELPVDYPRPAVQSTKGATTQVLLDQELLNALHGFSRKENVTLYMTLLATFQVLLYRYSRQEDISVGIPVAGRRQQEVEGLIGFFVNTLAIRSDLSGTPAFSAFLQQVKTNLLEGYDHQDLPFEKITETVVTERNPAYSPLFQVLFALQNTPEETALSLGDLTVTAQTVKQTVAKFDLSVTAVEQADGLLLSLEYCTDLFAEQTILNIIRHYEQLLRSVLVAPTQLVSVLPMLTVADKEQLLQVYAADPAAYPLDAQHNLVSLFTAQVQRTPDATAVVSGDTVWTYRQLEEQANRVAHYLIAQGIQPGALVPVCTDRRPALLAGMLGILKAGAAYVPVDTTYPADRIAYMLSDVKAALVLTTTDYAHLIADVNTVSLDDNTLLAEVATTAVNVAITPADLAYVIYTSGSTGRPKGVMVTHHNVVNLTHWHAYTYQVTADSRATAMASIGFDAFGWEVWPYLLNGSSIYLVDDDTRLSPDRLPAFYLAAGITHSFVATGLVPAVISSLRGQEASLTYLLTGGDRLPAVTLDGLTFKLVNNYGPTENTVVTSYYTLAHHTGAGAPPIGRAVSHTKIYILGPGGEPVPVGVAGELCVSGVQVARGYLNMPALTAEKFVTNPFSDQAGDRMYRTGDLARWLPDGNVEYLGRVDDQVKIRGYRIELGEIESVLQQSGLVKQGVVLAKADANGHKRLVGYVTAKDNFDQALVETTLKARLPEYMVPAIWVVLDAIPLTSNGKVNRNALPEPDTTELSDTVYTAPRNATEVLLANIWQDVLGVKRVGIHDNFFKLGGDSIITIQVVSRVKREGYSLQARDIFVYQTISRLSDVLQSRKETGGTQGEQAELSGVAGLLPIQQWFFEQAPVQDHFNQHVVLSIDKKIPTSLLSDVLHELQLHHDALRFRYQEVNGNWEQLYTAQYSQPEIVDLSATTDLQQDIAIYGQQYQESLQIRKGEVFRAVFFRTADAETYNRLVLVIHHLSVDVVSWRILLEDLSRLLEDRLKGIRTGLGVKGTSYRQWYATLAAYGQRPDVLSQQNYWEQVMKAGYQQPEAEEITEQARLKDTGHYTIELDAAHTRQLLQEVPAAYHTEINDILLAALARVLSTRSGKTKVVVGLEGHGREEISKEADISRTVGWFTNLYPVLLNTQDSATAGDLIKSIKEQLREIPDKGLGYGVLKYINRLPALQGVQPWELVFNYLGQLDGVTQNSEHLHVAGEAAGREVSAEYVLRERITVNSMVQGGVLSLNWTFSTLHYDAATVAGMADAYRHELETLIAHCVQQAGKAALFTPSDYGLTGVVPYRQLDQFLYGPDQLAGKVTAIYRLSGLQEGMLFHGLYDDHTVAYIEQFVCTVSNVDTALLQQSWEHVLSRHSILRSSFNYEALSVPVQCVYENVTLPFEVLDYRHAGSDTAIAAYIRADQARGFDYTVPPLMRITLLQISDTAYRMVWTYHHLLLDGWSLPVLIAELLQAYENLSAGTPLVLEEEDRYEDYIRYVARQDKAAEEQYWRGYIGGLENPGLLPFIPAGANRTKGIGVYEKEHLILDATITTAIQAYAQRHGLTVNTLMQGAWGWILHNYTRSESVVFGVTVSGRNSALPGIEQKVGMYINTLPLHIPVDREQEVAIWLRQLQEEQIRSREYEYTPLNNIQRWSGISGDLFDSLLVYENYPVGEAVKSAHWKMAISDIQLNEHTNYPLSIVIAAAADIHIQFSYNKALLEEQYVRQLAGHFSQVLQQMIASESAKLGSLSLLTAEERITLQQHLPATQAGYPLDTTHTLVDLFAAQAQRTPDATAVVSGDRVWTYRQLEEQANRVAHYLIAQGIQPGALVPVCTDRRPALLAGMLGVLKAGAAYVPVDTTYPADRIAYMLSDVKATLVLTTTDYAHLITDINTVSLDDNTLLAAVATTAVNVTITPADLAYVIYTSGSTGRPKGVMVTHHNVVNLTHWHAYTYQVTTDSRATAMASIGFDAFGWEVWPYLVNGSSVYLVDDDTRVSPDKLPAFYLTAGITHSFVATGLVPAVISSLRGQGASLTYLLTGGDRLPAVTLDGLTFKLVNNYGPTENTVVTSYYTLDHTTGAGVPPIGRAVSHTKIFILGPGGEPVPVGVAGELCVSGVQVARGYLNMPELTAEKFVTNPFSDQAGDRMYRTGDLARWLPDGNVEYLGRVDDQVKIRGYRIELGEIESVLQQSGLVKQGVVLAKADANGHKRLVGYVAVTDRFDQALVETTLKARLPEYMVPAIWVVLDIIPLTANGKVNRNALPEPDMVELSDTAYAAPRNATEVLLANIWQDVLGVKRVGIHDNFFKLGGDSIITIQVVSRVKREGYNLQARDIFAYQTISRLSEVLRSRKEAGGIQGEQAELAGVAGLLPIQQWFFEQTPVQDHFNQSVLLTIDKKIPELLLTDVLHTLQTQHDTLRFRYQLTDGNWEQLYTAQYSQPEMVDLSAAKDLAAELTAHSKAYQESLDIQEGSLFRAVLFRTPDTATHNRLLLVIHHLAVDAVSWRILLEDLSRLLEDRLKGVRTGLGVKGSSYRQWHAALAAYGQNPAVLAQQSYWASVAQADFRLPADRSTTEPARLKDTGHYTTALDAAHTRQLLQEVPAAYHTEINDILLTALARVLSARSGQTKVVIGLEGHGREEISREVDISRTVGWFTNLYPVLLNTRDNDSVGDLIKSIKEQLREIPDKGLGYGVLKYINRIPALQGAQPWDLVFNYLGQLDGVTQNSELIAVATESAGRDVSEDYILRERITVNSLVQGGVLSLHWSYSSLHFDAATIEAIADSYRQELEALIAHCVLQGQQAPLFTPSDYGLTGIVPYRQLDQFLYGPNQLSEKVTAIYRLSGLQEGMLFHGLYDDHAAAYIEQFVCTVSEVDTALLQQSWEHVLSSHSILRSGFDYEALRIPVQYVYRQVTLPFEVLDYRQQSADALQAFLRRDSATGFDYQQPPLMRITLLQTAADRYQMVWTFHHLLLDGWSIPVLIGELLEAYESLAAGATLVLETEDRYEDYIRYIDARDKAAEEAYWRGYMKGLDAGSLLPFIPAAADRTKGIGAYSDVLLSLDTTLTEQVQTYAQQQGITVNTLMQGVWSWILHKYTGATNVVYGVTVSGRNGALAGVEQRVGLYINTLPLHAQFNQGQEDIAAWLMALQQDQIRSREYEYTPLNVVQRWTNTAGELFDSLLVYENYPVSEVVKSAQWKLKIGEVAVHEHTNYPLNIIIAAAQQITIQFSYNTTLLEATYVEKLAAHFENILQQITIAGVATLDQLSLLTTAEQEELLTLEGAPTGLLPQEQETMMSWLAVQVLRTPEAIAIAGVNGTLTYHELDERTNQLARYLRTLGVQAEVLVPVCIEKSPEMLVAILSILKAGGAYVPIDPAYPEDRIQYILEDCKATILLTSTGCKQLIPAIAGLQQVVPEERVEEIREQETAVLPVNPLGSQLAYIIYTSGSTGKPKGVMISHAALLHYIRNNQTKYMNADDNPSGSFIHFSYTFDASLTAMFMPLLAGKTVVIGSRHGAEVFEDPLLLQYAPYDFIKLTPAHMQLIEQEQFFNEQFAVTRRLVLGGEALQLNHVQYWLDRKLDVEMINEYGPTESTVGCSVFTFNTIDGMEPLARGILIGRPIENVQLYIVDTALNKVPVGVAGELCIGGAGLARGYLNLPELSRSKFIRQPFNGSQERIYRTGDLARWLPDGNIEYLGRIDDQVKIRGYRIELGEIESVLQQSGLVQQSVVLAKTDAQGTKRLVGYVVADKDFDQEVVEKWLKARLPEYMVPALWVTLDAIPLTSNGKVNRRALPEPVAAERTDAAYVAPRNAAELLLAGIWEELLGVPRVGIHDNFFRLGGDSIITIQVVSRVKRQGYALQARDIFAHQTIARLGDILLNRKQEGGNDGEQGELSGTAGLLPIQQWFFEQTPVQDHFNQHVLLATDKSITTEVWLDVLHTLQSHHDALRLGYQQTADGWEQLYSTHYSGLEVKDLTAEKDLVQAIAQYGQSYQEGLNIREGDVFRPVLFRTADTATHDRLLLIVHHLAVDVVSWRILLEDLARLLEDRMTGQRTGLGVKGTSYRQWYQALAAYGQRPGVQLQQHYWEKAIQADYQLPVDRETTAPVYLKDTGVYTIGLDENRTRELLQEVPAAYHTEINDLLLAALAATLSNRSGQTDVVIGLEGHGREEISKDVDISRTVGWFTNLYPVLLHTGDSDTAGDLIKSIKEQLREIPDKGLGYGVLKYINQVPALQGEQPWQLVFNYLGQLDAAAQGNTWLQAAAEAAGKDAGDTYRLREQITINSMVQNGVLSLHWSYSTLHYEAATIAAIADAYCRELETLIAHCVQQVASISTPSDYGLTGQVHYRQLDQFLYGPAGVAAAVSAIYRLSGLQEGMLFHGLYDHHTAAYVEQFICTVHDADTALLQQSWEHVLSRHSILRSSFNYATLGIPVQCVHHKAALPFQVLDYRHMTAAEQEKAIAHFILADQSQGFDYTTPPLMRVALLRTGDASYRMIWTYHHLLLDGWSLPVLLEELLQAYERYAEGKTVSIGEEDRYEDYIRYINAQDKAAEEQYWRKYMEGLEAASLLPFIPVTADRTKSAGRYEKENLLLDAAFTTSLQAFAQQNGLTVNTVMQGAWAWILHHYTGQDSVVYGATVSGRNVALQGIEQRVGLYINTLPLHVRINRDMRVTDWLLQLQEDQIRSREYEYSPLNDVQRWAGLSGDLFDSILVYENYPVSEAVKSGQWKLTVEDAGLQEHTNYPLSIIVIAGTELQIQFSYNAGLLDTVYIHQLAAHFRQVLQQLISVKQAKLGTVSLLTDNEQHTLLHEFSGTMAGYPEDKTIIDLFEAQVQQTPDATAVTYEATHLTYRELDERANQLGHYLRSKGVDVETLVPICTERSLEMIVGIMGILKAGAAYVPIDPAYPEDRIQYMLEDTAATVVVCDNSSAHLFEQIANRVVIDADALIAQQPATAVPVTRLPHHVAYVIYTSGSTGRPKGVLIENENVVRLFETDAPLYDFNSSDVWTMFHSFCFDFSVWEMYGALFYGGRVVVVPKSVTQDTGLFGELLISEGVTVLNQTPSSFYVLQDYLTARTSTTTIRYVIFGGEALNPGKLKPWQELYPASRLINMYGITETTVHVTYQELTAAHLSSSASVIGKPIPTLSAYILDSNQSLVPMGVAGELYIGGAGVARGYLNRDELTATRFIASPFILGERLYRTGDLARWYPDGNLEYLGRIDDQVKIRGYRIELGEIEHVLQQSGLVSSGVVLAKTDHAGIKQLVGYVVPKEGFSREAVQSWLKSHLPEYMVPALWVELTTIPLTSNGKVNRKALPDPVAAMLQQSSYEAPRNATEEKLVAIWQELLGVQRIGIYDNFFALGGHSLLTMRLMSAIRIQLETEVSVKAIFTHATVAQLAAYIQETSSGLLLPGIEAGSRPALIPLSFGQERLWFIDRLEGSVQYHMPAVLRLKGQLHTDALTTALQTIVQRHEVLRTVMVTVQGLAYQQIREADQWKLTVIDGESFAADHTALMAYVTELVAVPFNLSDDYMLRAHLLVLNETEHVLVLTMHHIASDGWSSSILVQEIATLYDAAVNHQAVVLPVLTAQYADYAVWQRTYLKGAVLEQKLDYWKQQLRGVDTLNLLTDYPRPAIQSSRGAVYWYRLDKQLTTALQQLSGEQGVTLFMTLLSAFKILLHRYTGQDDICVGTSIAGRTQQATEGLIGFFVNTLALRTDVGNDPAFSALLQQVKAMLLEAYDHQDIPFEKVVEAVVKERDLSRNPLFQVMFELQNAPDTDTFTLKDLELSMENAAHTTSMFDMSVSLKEDEAGLIGYVEYCVDLFKEETIVRMITHFEQLLRAVVATPASTIGSLRIMEAAEEQTLLQLFSGPEIPYPTGKTFVHIFEEQAARTPDAIALVYESTQLTYAELDARANQLARYLIANGVAADSMIPICIERSIAMILGVVAIWKAGGAYVPVDPAFPADRITYIFEECKATIVLADINSKATMPDTGATILAVDGDEELWQQQLTTAPSPVAGPEHLAYVLYTSGSTGKPKGVLVEHAGLLNHLLAMVEEFNMNEATILAFTAPYTFDISVWQMVNALICGGRTIIYPNELILRPDALISRVDKQGVTLLQLVPSYLTAALQGNVPVTLEALQYLLVTGEAVQRQLLEQWFGHEHFRNIPVANAYGPTEASDDVSFFFMEEAPANVNVPVGKPIRNLQLYVLDAHGRLCTYGVPGEICVGGIGVARGYLNRPDLTAEKFVADPYHPGQRMYKTGDLGRWLPDGNIEYLGRMDDQVKIRGYRIELGEIETVLQQYDQVSQAVVVAKTDHNGMKRLVGYVVPKAGYNKEDAIACMQGKLPEYMIPVLIPLERLPLTPNGKVDKKNLPDPVGEALAKNAYVAPRNKTEEILAGICQQLLQLEKAGVEDNLFELGMHSLLVMRLAAAIFDEFRMEIPVRTFFQLTTIEALAQHVEAIQAEEKKRKRIVL</sequence>
<dbReference type="NCBIfam" id="TIGR01733">
    <property type="entry name" value="AA-adenyl-dom"/>
    <property type="match status" value="6"/>
</dbReference>
<comment type="caution">
    <text evidence="6">The sequence shown here is derived from an EMBL/GenBank/DDBJ whole genome shotgun (WGS) entry which is preliminary data.</text>
</comment>
<dbReference type="NCBIfam" id="NF003417">
    <property type="entry name" value="PRK04813.1"/>
    <property type="match status" value="6"/>
</dbReference>
<dbReference type="Gene3D" id="1.10.1200.10">
    <property type="entry name" value="ACP-like"/>
    <property type="match status" value="6"/>
</dbReference>